<keyword evidence="9" id="KW-0560">Oxidoreductase</keyword>
<dbReference type="InterPro" id="IPR011706">
    <property type="entry name" value="Cu-oxidase_C"/>
</dbReference>
<evidence type="ECO:0000256" key="3">
    <source>
        <dbReference type="ARBA" id="ARBA00005179"/>
    </source>
</evidence>
<dbReference type="RefSeq" id="XP_007829945.1">
    <property type="nucleotide sequence ID" value="XM_007831754.1"/>
</dbReference>
<comment type="similarity">
    <text evidence="4">Belongs to the multicopper oxidase family.</text>
</comment>
<evidence type="ECO:0000256" key="12">
    <source>
        <dbReference type="ARBA" id="ARBA00023180"/>
    </source>
</evidence>
<dbReference type="SUPFAM" id="SSF49503">
    <property type="entry name" value="Cupredoxins"/>
    <property type="match status" value="3"/>
</dbReference>
<gene>
    <name evidence="18" type="ORF">PFICI_03173</name>
</gene>
<dbReference type="OMA" id="CIAHRYT"/>
<dbReference type="InParanoid" id="W3XGC3"/>
<accession>W3XGC3</accession>
<feature type="domain" description="Plastocyanin-like" evidence="16">
    <location>
        <begin position="461"/>
        <end position="577"/>
    </location>
</feature>
<dbReference type="CDD" id="cd13854">
    <property type="entry name" value="CuRO_1_MaLCC_like"/>
    <property type="match status" value="1"/>
</dbReference>
<evidence type="ECO:0000256" key="4">
    <source>
        <dbReference type="ARBA" id="ARBA00010609"/>
    </source>
</evidence>
<keyword evidence="8" id="KW-0677">Repeat</keyword>
<evidence type="ECO:0000256" key="10">
    <source>
        <dbReference type="ARBA" id="ARBA00023008"/>
    </source>
</evidence>
<dbReference type="PANTHER" id="PTHR11709">
    <property type="entry name" value="MULTI-COPPER OXIDASE"/>
    <property type="match status" value="1"/>
</dbReference>
<dbReference type="InterPro" id="IPR011707">
    <property type="entry name" value="Cu-oxidase-like_N"/>
</dbReference>
<keyword evidence="10" id="KW-0186">Copper</keyword>
<sequence length="612" mass="68811">MLKRVFGNGLCRKRLLWKRLDDHFFAKWNRFKRLVKRLIKRVPKRLFCGGHIWNCHIWNGNINYRLINNQLIRNRLIYNHLVYNDFWGNGFDISTDYYTEVPDTGVTREYWFELTEGTASPDGVERFVEAINGSIPGPTITADWGDYIIVHLTNALTTSVNGTSLHFHGIRQNYTNDQDGVSSITQCPTPPGTSITYKWRATQYGTTWYHSHFALQAWQGVFGPIVINGPASANYDVDAGTIFLSDWTHQTPDELFAVAETRGPPGQSNGLLNGKNVYGDDDSSEQTGERWNMTFTPGTSYRMRVINGAIDSSFKFSIDNHTLTVIASDLVPIEPYTAEIITLGGGQRYDVIVTANQGAVADSFWMRSIPMSSCSSNDMKDNIKGIVYYEGSNTLPTSTGYDYVDACDDETDNLVPVVSQTVGAMSTEIIELASVNMYNGQGFRWFLNSTTMITDWADPSLLQLYNNVTEFESSNAVVTLDEANVWVYLIIETNFQVSHPIHLHGHDFVILAQGSGSFDDTVTLKTDNPPRRDVVMLPGSGYVAIAFYTDNPGAWLMHCHIGWHTSEGFALQFVERQSEIMQTVDTDRLQDTCDAWSEYQTAKAIVQEDSGI</sequence>
<keyword evidence="13" id="KW-0439">Lignin degradation</keyword>
<dbReference type="Gene3D" id="2.60.40.420">
    <property type="entry name" value="Cupredoxins - blue copper proteins"/>
    <property type="match status" value="3"/>
</dbReference>
<evidence type="ECO:0000256" key="6">
    <source>
        <dbReference type="ARBA" id="ARBA00022723"/>
    </source>
</evidence>
<dbReference type="Proteomes" id="UP000030651">
    <property type="component" value="Unassembled WGS sequence"/>
</dbReference>
<dbReference type="CDD" id="cd13901">
    <property type="entry name" value="CuRO_3_MaLCC_like"/>
    <property type="match status" value="1"/>
</dbReference>
<keyword evidence="12" id="KW-0325">Glycoprotein</keyword>
<evidence type="ECO:0000259" key="17">
    <source>
        <dbReference type="Pfam" id="PF07732"/>
    </source>
</evidence>
<dbReference type="OrthoDB" id="2121828at2759"/>
<dbReference type="InterPro" id="IPR001117">
    <property type="entry name" value="Cu-oxidase_2nd"/>
</dbReference>
<keyword evidence="19" id="KW-1185">Reference proteome</keyword>
<evidence type="ECO:0000256" key="13">
    <source>
        <dbReference type="ARBA" id="ARBA00023185"/>
    </source>
</evidence>
<keyword evidence="7" id="KW-0732">Signal</keyword>
<dbReference type="FunFam" id="2.60.40.420:FF:000038">
    <property type="entry name" value="Extracellular dihydrogeodin oxidase/laccase"/>
    <property type="match status" value="1"/>
</dbReference>
<dbReference type="Pfam" id="PF07732">
    <property type="entry name" value="Cu-oxidase_3"/>
    <property type="match status" value="1"/>
</dbReference>
<evidence type="ECO:0000256" key="9">
    <source>
        <dbReference type="ARBA" id="ARBA00023002"/>
    </source>
</evidence>
<protein>
    <recommendedName>
        <fullName evidence="5">laccase</fullName>
        <ecNumber evidence="5">1.10.3.2</ecNumber>
    </recommendedName>
</protein>
<dbReference type="FunFam" id="2.60.40.420:FF:000021">
    <property type="entry name" value="Extracellular dihydrogeodin oxidase/laccase"/>
    <property type="match status" value="1"/>
</dbReference>
<dbReference type="eggNOG" id="KOG1263">
    <property type="taxonomic scope" value="Eukaryota"/>
</dbReference>
<evidence type="ECO:0000256" key="5">
    <source>
        <dbReference type="ARBA" id="ARBA00012297"/>
    </source>
</evidence>
<dbReference type="EC" id="1.10.3.2" evidence="5"/>
<comment type="pathway">
    <text evidence="3">Secondary metabolite biosynthesis.</text>
</comment>
<evidence type="ECO:0000256" key="1">
    <source>
        <dbReference type="ARBA" id="ARBA00000349"/>
    </source>
</evidence>
<dbReference type="GO" id="GO:0046274">
    <property type="term" value="P:lignin catabolic process"/>
    <property type="evidence" value="ECO:0007669"/>
    <property type="project" value="UniProtKB-KW"/>
</dbReference>
<dbReference type="PANTHER" id="PTHR11709:SF502">
    <property type="entry name" value="MULTICOPPER OXIDASE"/>
    <property type="match status" value="1"/>
</dbReference>
<keyword evidence="6" id="KW-0479">Metal-binding</keyword>
<dbReference type="GO" id="GO:0052716">
    <property type="term" value="F:hydroquinone:oxygen oxidoreductase activity"/>
    <property type="evidence" value="ECO:0007669"/>
    <property type="project" value="UniProtKB-EC"/>
</dbReference>
<dbReference type="HOGENOM" id="CLU_006504_3_2_1"/>
<dbReference type="GO" id="GO:0005507">
    <property type="term" value="F:copper ion binding"/>
    <property type="evidence" value="ECO:0007669"/>
    <property type="project" value="InterPro"/>
</dbReference>
<proteinExistence type="inferred from homology"/>
<dbReference type="FunFam" id="2.60.40.420:FF:000046">
    <property type="entry name" value="Multicopper oxidase"/>
    <property type="match status" value="1"/>
</dbReference>
<evidence type="ECO:0000256" key="14">
    <source>
        <dbReference type="SAM" id="MobiDB-lite"/>
    </source>
</evidence>
<organism evidence="18 19">
    <name type="scientific">Pestalotiopsis fici (strain W106-1 / CGMCC3.15140)</name>
    <dbReference type="NCBI Taxonomy" id="1229662"/>
    <lineage>
        <taxon>Eukaryota</taxon>
        <taxon>Fungi</taxon>
        <taxon>Dikarya</taxon>
        <taxon>Ascomycota</taxon>
        <taxon>Pezizomycotina</taxon>
        <taxon>Sordariomycetes</taxon>
        <taxon>Xylariomycetidae</taxon>
        <taxon>Amphisphaeriales</taxon>
        <taxon>Sporocadaceae</taxon>
        <taxon>Pestalotiopsis</taxon>
    </lineage>
</organism>
<dbReference type="Pfam" id="PF07731">
    <property type="entry name" value="Cu-oxidase_2"/>
    <property type="match status" value="1"/>
</dbReference>
<evidence type="ECO:0000313" key="18">
    <source>
        <dbReference type="EMBL" id="ETS85148.1"/>
    </source>
</evidence>
<evidence type="ECO:0000256" key="11">
    <source>
        <dbReference type="ARBA" id="ARBA00023157"/>
    </source>
</evidence>
<evidence type="ECO:0000256" key="2">
    <source>
        <dbReference type="ARBA" id="ARBA00001935"/>
    </source>
</evidence>
<reference evidence="19" key="1">
    <citation type="journal article" date="2015" name="BMC Genomics">
        <title>Genomic and transcriptomic analysis of the endophytic fungus Pestalotiopsis fici reveals its lifestyle and high potential for synthesis of natural products.</title>
        <authorList>
            <person name="Wang X."/>
            <person name="Zhang X."/>
            <person name="Liu L."/>
            <person name="Xiang M."/>
            <person name="Wang W."/>
            <person name="Sun X."/>
            <person name="Che Y."/>
            <person name="Guo L."/>
            <person name="Liu G."/>
            <person name="Guo L."/>
            <person name="Wang C."/>
            <person name="Yin W.B."/>
            <person name="Stadler M."/>
            <person name="Zhang X."/>
            <person name="Liu X."/>
        </authorList>
    </citation>
    <scope>NUCLEOTIDE SEQUENCE [LARGE SCALE GENOMIC DNA]</scope>
    <source>
        <strain evidence="19">W106-1 / CGMCC3.15140</strain>
    </source>
</reference>
<feature type="domain" description="Plastocyanin-like" evidence="15">
    <location>
        <begin position="240"/>
        <end position="379"/>
    </location>
</feature>
<keyword evidence="11" id="KW-1015">Disulfide bond</keyword>
<dbReference type="CDD" id="cd13880">
    <property type="entry name" value="CuRO_2_MaLCC_like"/>
    <property type="match status" value="1"/>
</dbReference>
<evidence type="ECO:0000313" key="19">
    <source>
        <dbReference type="Proteomes" id="UP000030651"/>
    </source>
</evidence>
<dbReference type="InterPro" id="IPR008972">
    <property type="entry name" value="Cupredoxin"/>
</dbReference>
<feature type="region of interest" description="Disordered" evidence="14">
    <location>
        <begin position="266"/>
        <end position="290"/>
    </location>
</feature>
<dbReference type="GeneID" id="19268186"/>
<dbReference type="KEGG" id="pfy:PFICI_03173"/>
<comment type="cofactor">
    <cofactor evidence="2">
        <name>Cu cation</name>
        <dbReference type="ChEBI" id="CHEBI:23378"/>
    </cofactor>
</comment>
<evidence type="ECO:0000259" key="15">
    <source>
        <dbReference type="Pfam" id="PF00394"/>
    </source>
</evidence>
<dbReference type="EMBL" id="KI912110">
    <property type="protein sequence ID" value="ETS85148.1"/>
    <property type="molecule type" value="Genomic_DNA"/>
</dbReference>
<name>W3XGC3_PESFW</name>
<comment type="catalytic activity">
    <reaction evidence="1">
        <text>4 hydroquinone + O2 = 4 benzosemiquinone + 2 H2O</text>
        <dbReference type="Rhea" id="RHEA:11276"/>
        <dbReference type="ChEBI" id="CHEBI:15377"/>
        <dbReference type="ChEBI" id="CHEBI:15379"/>
        <dbReference type="ChEBI" id="CHEBI:17594"/>
        <dbReference type="ChEBI" id="CHEBI:17977"/>
        <dbReference type="EC" id="1.10.3.2"/>
    </reaction>
</comment>
<dbReference type="AlphaFoldDB" id="W3XGC3"/>
<feature type="domain" description="Plastocyanin-like" evidence="17">
    <location>
        <begin position="115"/>
        <end position="231"/>
    </location>
</feature>
<dbReference type="Pfam" id="PF00394">
    <property type="entry name" value="Cu-oxidase"/>
    <property type="match status" value="1"/>
</dbReference>
<evidence type="ECO:0000256" key="7">
    <source>
        <dbReference type="ARBA" id="ARBA00022729"/>
    </source>
</evidence>
<evidence type="ECO:0000259" key="16">
    <source>
        <dbReference type="Pfam" id="PF07731"/>
    </source>
</evidence>
<dbReference type="InterPro" id="IPR045087">
    <property type="entry name" value="Cu-oxidase_fam"/>
</dbReference>
<evidence type="ECO:0000256" key="8">
    <source>
        <dbReference type="ARBA" id="ARBA00022737"/>
    </source>
</evidence>